<dbReference type="EMBL" id="JAVXUP010003843">
    <property type="protein sequence ID" value="KAK2998032.1"/>
    <property type="molecule type" value="Genomic_DNA"/>
</dbReference>
<dbReference type="Pfam" id="PF21365">
    <property type="entry name" value="Glyco_hydro_31_3rd"/>
    <property type="match status" value="1"/>
</dbReference>
<dbReference type="Pfam" id="PF17137">
    <property type="entry name" value="DUF5110"/>
    <property type="match status" value="1"/>
</dbReference>
<dbReference type="Gene3D" id="2.60.40.1180">
    <property type="entry name" value="Golgi alpha-mannosidase II"/>
    <property type="match status" value="2"/>
</dbReference>
<dbReference type="Pfam" id="PF01055">
    <property type="entry name" value="Glyco_hydro_31_2nd"/>
    <property type="match status" value="1"/>
</dbReference>
<organism evidence="6 7">
    <name type="scientific">Escallonia herrerae</name>
    <dbReference type="NCBI Taxonomy" id="1293975"/>
    <lineage>
        <taxon>Eukaryota</taxon>
        <taxon>Viridiplantae</taxon>
        <taxon>Streptophyta</taxon>
        <taxon>Embryophyta</taxon>
        <taxon>Tracheophyta</taxon>
        <taxon>Spermatophyta</taxon>
        <taxon>Magnoliopsida</taxon>
        <taxon>eudicotyledons</taxon>
        <taxon>Gunneridae</taxon>
        <taxon>Pentapetalae</taxon>
        <taxon>asterids</taxon>
        <taxon>campanulids</taxon>
        <taxon>Escalloniales</taxon>
        <taxon>Escalloniaceae</taxon>
        <taxon>Escallonia</taxon>
    </lineage>
</organism>
<evidence type="ECO:0008006" key="8">
    <source>
        <dbReference type="Google" id="ProtNLM"/>
    </source>
</evidence>
<dbReference type="InterPro" id="IPR013780">
    <property type="entry name" value="Glyco_hydro_b"/>
</dbReference>
<keyword evidence="2" id="KW-0378">Hydrolase</keyword>
<protein>
    <recommendedName>
        <fullName evidence="8">Glucosidase</fullName>
    </recommendedName>
</protein>
<dbReference type="GO" id="GO:0005975">
    <property type="term" value="P:carbohydrate metabolic process"/>
    <property type="evidence" value="ECO:0007669"/>
    <property type="project" value="InterPro"/>
</dbReference>
<dbReference type="InterPro" id="IPR017853">
    <property type="entry name" value="GH"/>
</dbReference>
<evidence type="ECO:0000313" key="6">
    <source>
        <dbReference type="EMBL" id="KAK2998032.1"/>
    </source>
</evidence>
<gene>
    <name evidence="6" type="ORF">RJ639_026520</name>
</gene>
<dbReference type="AlphaFoldDB" id="A0AA88UYC6"/>
<evidence type="ECO:0000313" key="7">
    <source>
        <dbReference type="Proteomes" id="UP001188597"/>
    </source>
</evidence>
<dbReference type="PANTHER" id="PTHR22762">
    <property type="entry name" value="ALPHA-GLUCOSIDASE"/>
    <property type="match status" value="1"/>
</dbReference>
<dbReference type="InterPro" id="IPR033403">
    <property type="entry name" value="DUF5110"/>
</dbReference>
<keyword evidence="7" id="KW-1185">Reference proteome</keyword>
<feature type="domain" description="Glycosyl hydrolase family 31 C-terminal" evidence="5">
    <location>
        <begin position="116"/>
        <end position="192"/>
    </location>
</feature>
<evidence type="ECO:0000259" key="4">
    <source>
        <dbReference type="Pfam" id="PF17137"/>
    </source>
</evidence>
<comment type="caution">
    <text evidence="6">The sequence shown here is derived from an EMBL/GenBank/DDBJ whole genome shotgun (WGS) entry which is preliminary data.</text>
</comment>
<dbReference type="SUPFAM" id="SSF51445">
    <property type="entry name" value="(Trans)glycosidases"/>
    <property type="match status" value="1"/>
</dbReference>
<evidence type="ECO:0000259" key="5">
    <source>
        <dbReference type="Pfam" id="PF21365"/>
    </source>
</evidence>
<evidence type="ECO:0000259" key="3">
    <source>
        <dbReference type="Pfam" id="PF01055"/>
    </source>
</evidence>
<feature type="domain" description="DUF5110" evidence="4">
    <location>
        <begin position="287"/>
        <end position="349"/>
    </location>
</feature>
<dbReference type="Gene3D" id="3.20.20.80">
    <property type="entry name" value="Glycosidases"/>
    <property type="match status" value="1"/>
</dbReference>
<comment type="similarity">
    <text evidence="1 2">Belongs to the glycosyl hydrolase 31 family.</text>
</comment>
<dbReference type="GO" id="GO:0004553">
    <property type="term" value="F:hydrolase activity, hydrolyzing O-glycosyl compounds"/>
    <property type="evidence" value="ECO:0007669"/>
    <property type="project" value="InterPro"/>
</dbReference>
<feature type="domain" description="Glycoside hydrolase family 31 TIM barrel" evidence="3">
    <location>
        <begin position="15"/>
        <end position="108"/>
    </location>
</feature>
<evidence type="ECO:0000256" key="1">
    <source>
        <dbReference type="ARBA" id="ARBA00007806"/>
    </source>
</evidence>
<accession>A0AA88UYC6</accession>
<dbReference type="Proteomes" id="UP001188597">
    <property type="component" value="Unassembled WGS sequence"/>
</dbReference>
<evidence type="ECO:0000256" key="2">
    <source>
        <dbReference type="RuleBase" id="RU361185"/>
    </source>
</evidence>
<proteinExistence type="inferred from homology"/>
<dbReference type="InterPro" id="IPR000322">
    <property type="entry name" value="Glyco_hydro_31_TIM"/>
</dbReference>
<dbReference type="InterPro" id="IPR048395">
    <property type="entry name" value="Glyco_hydro_31_C"/>
</dbReference>
<name>A0AA88UYC6_9ASTE</name>
<sequence>MLPVQGRLKSTQSANSWHVWKLAEKEYCPCGLSGQPLSGPDIGGFAGNATPKLFGRWMGVGAMFPFCRGHSEMDTIDHEPWSFGEECEEVCRLALKRRYRLLPHIYTLFYLAHTRGIPVAAPTFFADPKDPLLRTNENSFMLGPLLVYASTLPDQGADQLAHTLPKGIWLSFDFDDSHPDLPAFYLQGGSIIPFGPPYQHVGEANLTDDLSLLVALDEHGKYLAAIQNHLKMHLNFQRAELIKDSFHVVLQVHVRANEAHLEVRFSGSNLQVIDTLQWWLRVGVLMVAARGKAKGVLFEDNGDGYEYTKGGYLLTTYVAELESSVVNVRVSKTEGAWERPRRRLHVQLLLGKGAVVDAWGTDGEVLQIVMPSEEEMSNLVSESKKKYKTRMENVKHIPNLEKVSGDKGVELSKTPVVLKNGEWALKVVPWIGGRIISMEHLPSGTQWLHSRVDVNGYEEYSGTEYRSAGCTEEYTVINRDLEQAGEAESLRLEGDIGGGLAFERQIYIREDNPKVFQIESSIVARKVGAGSGGFSRLVCLRVHPTFTLLHPTESFISFFSVDGSKQEIWPDSSEQLYEGDRRPNGEWMLVDKCLGFSLVNRFNVSKVYKCLIHWGTGTVNLELWSEERPVSRQSPLRISHEYEVRRIS</sequence>
<reference evidence="6" key="1">
    <citation type="submission" date="2022-12" db="EMBL/GenBank/DDBJ databases">
        <title>Draft genome assemblies for two species of Escallonia (Escalloniales).</title>
        <authorList>
            <person name="Chanderbali A."/>
            <person name="Dervinis C."/>
            <person name="Anghel I."/>
            <person name="Soltis D."/>
            <person name="Soltis P."/>
            <person name="Zapata F."/>
        </authorList>
    </citation>
    <scope>NUCLEOTIDE SEQUENCE</scope>
    <source>
        <strain evidence="6">UCBG64.0493</strain>
        <tissue evidence="6">Leaf</tissue>
    </source>
</reference>
<dbReference type="SUPFAM" id="SSF51011">
    <property type="entry name" value="Glycosyl hydrolase domain"/>
    <property type="match status" value="1"/>
</dbReference>
<keyword evidence="2" id="KW-0326">Glycosidase</keyword>
<dbReference type="PANTHER" id="PTHR22762:SF120">
    <property type="entry name" value="HETEROGLYCAN GLUCOSIDASE 1"/>
    <property type="match status" value="1"/>
</dbReference>